<dbReference type="Pfam" id="PF00027">
    <property type="entry name" value="cNMP_binding"/>
    <property type="match status" value="1"/>
</dbReference>
<dbReference type="PROSITE" id="PS50042">
    <property type="entry name" value="CNMP_BINDING_3"/>
    <property type="match status" value="1"/>
</dbReference>
<evidence type="ECO:0000256" key="1">
    <source>
        <dbReference type="ARBA" id="ARBA00023015"/>
    </source>
</evidence>
<dbReference type="InterPro" id="IPR036390">
    <property type="entry name" value="WH_DNA-bd_sf"/>
</dbReference>
<dbReference type="PROSITE" id="PS51063">
    <property type="entry name" value="HTH_CRP_2"/>
    <property type="match status" value="1"/>
</dbReference>
<feature type="domain" description="Cyclic nucleotide-binding" evidence="4">
    <location>
        <begin position="19"/>
        <end position="139"/>
    </location>
</feature>
<organism evidence="6 7">
    <name type="scientific">Dellaglioa algida DSM 15638</name>
    <dbReference type="NCBI Taxonomy" id="1423719"/>
    <lineage>
        <taxon>Bacteria</taxon>
        <taxon>Bacillati</taxon>
        <taxon>Bacillota</taxon>
        <taxon>Bacilli</taxon>
        <taxon>Lactobacillales</taxon>
        <taxon>Lactobacillaceae</taxon>
        <taxon>Dellaglioa</taxon>
    </lineage>
</organism>
<comment type="caution">
    <text evidence="6">The sequence shown here is derived from an EMBL/GenBank/DDBJ whole genome shotgun (WGS) entry which is preliminary data.</text>
</comment>
<name>A0A0R1HIZ8_9LACO</name>
<dbReference type="Proteomes" id="UP000051450">
    <property type="component" value="Unassembled WGS sequence"/>
</dbReference>
<dbReference type="EMBL" id="AZDI01000001">
    <property type="protein sequence ID" value="KRK46406.1"/>
    <property type="molecule type" value="Genomic_DNA"/>
</dbReference>
<dbReference type="PATRIC" id="fig|1423719.4.peg.27"/>
<dbReference type="SUPFAM" id="SSF46785">
    <property type="entry name" value="Winged helix' DNA-binding domain"/>
    <property type="match status" value="1"/>
</dbReference>
<reference evidence="6 7" key="1">
    <citation type="journal article" date="2015" name="Genome Announc.">
        <title>Expanding the biotechnology potential of lactobacilli through comparative genomics of 213 strains and associated genera.</title>
        <authorList>
            <person name="Sun Z."/>
            <person name="Harris H.M."/>
            <person name="McCann A."/>
            <person name="Guo C."/>
            <person name="Argimon S."/>
            <person name="Zhang W."/>
            <person name="Yang X."/>
            <person name="Jeffery I.B."/>
            <person name="Cooney J.C."/>
            <person name="Kagawa T.F."/>
            <person name="Liu W."/>
            <person name="Song Y."/>
            <person name="Salvetti E."/>
            <person name="Wrobel A."/>
            <person name="Rasinkangas P."/>
            <person name="Parkhill J."/>
            <person name="Rea M.C."/>
            <person name="O'Sullivan O."/>
            <person name="Ritari J."/>
            <person name="Douillard F.P."/>
            <person name="Paul Ross R."/>
            <person name="Yang R."/>
            <person name="Briner A.E."/>
            <person name="Felis G.E."/>
            <person name="de Vos W.M."/>
            <person name="Barrangou R."/>
            <person name="Klaenhammer T.R."/>
            <person name="Caufield P.W."/>
            <person name="Cui Y."/>
            <person name="Zhang H."/>
            <person name="O'Toole P.W."/>
        </authorList>
    </citation>
    <scope>NUCLEOTIDE SEQUENCE [LARGE SCALE GENOMIC DNA]</scope>
    <source>
        <strain evidence="6 7">DSM 15638</strain>
    </source>
</reference>
<dbReference type="AlphaFoldDB" id="A0A0R1HIZ8"/>
<keyword evidence="1" id="KW-0805">Transcription regulation</keyword>
<dbReference type="SMART" id="SM00100">
    <property type="entry name" value="cNMP"/>
    <property type="match status" value="1"/>
</dbReference>
<dbReference type="SUPFAM" id="SSF51206">
    <property type="entry name" value="cAMP-binding domain-like"/>
    <property type="match status" value="1"/>
</dbReference>
<dbReference type="Gene3D" id="1.10.10.10">
    <property type="entry name" value="Winged helix-like DNA-binding domain superfamily/Winged helix DNA-binding domain"/>
    <property type="match status" value="1"/>
</dbReference>
<dbReference type="RefSeq" id="WP_057973351.1">
    <property type="nucleotide sequence ID" value="NZ_AZDI01000001.1"/>
</dbReference>
<dbReference type="STRING" id="1423719.FC66_GL000029"/>
<dbReference type="Pfam" id="PF13545">
    <property type="entry name" value="HTH_Crp_2"/>
    <property type="match status" value="1"/>
</dbReference>
<accession>A0A0R1HIZ8</accession>
<dbReference type="GO" id="GO:0003677">
    <property type="term" value="F:DNA binding"/>
    <property type="evidence" value="ECO:0007669"/>
    <property type="project" value="UniProtKB-KW"/>
</dbReference>
<protein>
    <recommendedName>
        <fullName evidence="8">Crp/Fnr family transcriptional regulator</fullName>
    </recommendedName>
</protein>
<dbReference type="SMART" id="SM00419">
    <property type="entry name" value="HTH_CRP"/>
    <property type="match status" value="1"/>
</dbReference>
<dbReference type="InterPro" id="IPR000595">
    <property type="entry name" value="cNMP-bd_dom"/>
</dbReference>
<dbReference type="InterPro" id="IPR036388">
    <property type="entry name" value="WH-like_DNA-bd_sf"/>
</dbReference>
<gene>
    <name evidence="6" type="ORF">FC66_GL000029</name>
</gene>
<evidence type="ECO:0000256" key="3">
    <source>
        <dbReference type="ARBA" id="ARBA00023163"/>
    </source>
</evidence>
<dbReference type="Gene3D" id="2.60.120.10">
    <property type="entry name" value="Jelly Rolls"/>
    <property type="match status" value="1"/>
</dbReference>
<dbReference type="InterPro" id="IPR014710">
    <property type="entry name" value="RmlC-like_jellyroll"/>
</dbReference>
<evidence type="ECO:0000259" key="4">
    <source>
        <dbReference type="PROSITE" id="PS50042"/>
    </source>
</evidence>
<dbReference type="GO" id="GO:0006355">
    <property type="term" value="P:regulation of DNA-templated transcription"/>
    <property type="evidence" value="ECO:0007669"/>
    <property type="project" value="InterPro"/>
</dbReference>
<keyword evidence="7" id="KW-1185">Reference proteome</keyword>
<dbReference type="CDD" id="cd00038">
    <property type="entry name" value="CAP_ED"/>
    <property type="match status" value="1"/>
</dbReference>
<evidence type="ECO:0000259" key="5">
    <source>
        <dbReference type="PROSITE" id="PS51063"/>
    </source>
</evidence>
<proteinExistence type="predicted"/>
<feature type="domain" description="HTH crp-type" evidence="5">
    <location>
        <begin position="153"/>
        <end position="227"/>
    </location>
</feature>
<dbReference type="OrthoDB" id="9810708at2"/>
<dbReference type="InterPro" id="IPR012318">
    <property type="entry name" value="HTH_CRP"/>
</dbReference>
<evidence type="ECO:0000256" key="2">
    <source>
        <dbReference type="ARBA" id="ARBA00023125"/>
    </source>
</evidence>
<dbReference type="InterPro" id="IPR018490">
    <property type="entry name" value="cNMP-bd_dom_sf"/>
</dbReference>
<sequence>MITEKEVQRYRSEISDHKLFGCLNGDEQSACLEQITFKRFLKGNVIFDVNDKRDFIYVVLDGLVKIERGDRAGIFQNYMYATPNQIFPIGGMLQSEYYTVSSRAATRLTVAKVPVKLIERLIKTHYEVSAYLFEQFENILNNSEILRLRTVCSNTTTRITQALQYLSENLADKHGESSLRIPYVITHEDIATISGTRRETVGRVIQNLIGEGYIGRDSGMFIFESKFNKMNKIVLN</sequence>
<evidence type="ECO:0000313" key="6">
    <source>
        <dbReference type="EMBL" id="KRK46406.1"/>
    </source>
</evidence>
<keyword evidence="3" id="KW-0804">Transcription</keyword>
<evidence type="ECO:0000313" key="7">
    <source>
        <dbReference type="Proteomes" id="UP000051450"/>
    </source>
</evidence>
<evidence type="ECO:0008006" key="8">
    <source>
        <dbReference type="Google" id="ProtNLM"/>
    </source>
</evidence>
<keyword evidence="2" id="KW-0238">DNA-binding</keyword>